<evidence type="ECO:0008006" key="12">
    <source>
        <dbReference type="Google" id="ProtNLM"/>
    </source>
</evidence>
<feature type="domain" description="Polysaccharide lyase family 8 central" evidence="6">
    <location>
        <begin position="402"/>
        <end position="654"/>
    </location>
</feature>
<dbReference type="Gene3D" id="1.50.10.100">
    <property type="entry name" value="Chondroitin AC/alginate lyase"/>
    <property type="match status" value="1"/>
</dbReference>
<dbReference type="Pfam" id="PF08124">
    <property type="entry name" value="Lyase_8_N"/>
    <property type="match status" value="1"/>
</dbReference>
<feature type="chain" id="PRO_5020844179" description="Hyaluronate lyase" evidence="5">
    <location>
        <begin position="33"/>
        <end position="926"/>
    </location>
</feature>
<dbReference type="InterPro" id="IPR012970">
    <property type="entry name" value="Lyase_8_alpha_N"/>
</dbReference>
<comment type="similarity">
    <text evidence="1">Belongs to the polysaccharide lyase 8 family.</text>
</comment>
<proteinExistence type="inferred from homology"/>
<feature type="domain" description="Polysaccharide lyase family 8 C-terminal" evidence="7">
    <location>
        <begin position="668"/>
        <end position="706"/>
    </location>
</feature>
<feature type="active site" evidence="4">
    <location>
        <position position="319"/>
    </location>
</feature>
<dbReference type="Gene3D" id="2.60.220.10">
    <property type="entry name" value="Polysaccharide lyase family 8-like, C-terminal"/>
    <property type="match status" value="2"/>
</dbReference>
<dbReference type="PANTHER" id="PTHR38481:SF1">
    <property type="entry name" value="HYALURONATE LYASE"/>
    <property type="match status" value="1"/>
</dbReference>
<dbReference type="SUPFAM" id="SSF74650">
    <property type="entry name" value="Galactose mutarotase-like"/>
    <property type="match status" value="1"/>
</dbReference>
<evidence type="ECO:0000256" key="5">
    <source>
        <dbReference type="SAM" id="SignalP"/>
    </source>
</evidence>
<dbReference type="GO" id="GO:0005975">
    <property type="term" value="P:carbohydrate metabolic process"/>
    <property type="evidence" value="ECO:0007669"/>
    <property type="project" value="InterPro"/>
</dbReference>
<dbReference type="CDD" id="cd01083">
    <property type="entry name" value="GAG_Lyase"/>
    <property type="match status" value="1"/>
</dbReference>
<dbReference type="Gene3D" id="2.70.98.10">
    <property type="match status" value="1"/>
</dbReference>
<dbReference type="InterPro" id="IPR014718">
    <property type="entry name" value="GH-type_carb-bd"/>
</dbReference>
<keyword evidence="3" id="KW-0456">Lyase</keyword>
<dbReference type="InterPro" id="IPR003159">
    <property type="entry name" value="Lyase_8_central_dom"/>
</dbReference>
<dbReference type="PANTHER" id="PTHR38481">
    <property type="entry name" value="HYALURONATE LYASE"/>
    <property type="match status" value="1"/>
</dbReference>
<protein>
    <recommendedName>
        <fullName evidence="12">Hyaluronate lyase</fullName>
    </recommendedName>
</protein>
<dbReference type="Proteomes" id="UP000294739">
    <property type="component" value="Unassembled WGS sequence"/>
</dbReference>
<dbReference type="GO" id="GO:0030246">
    <property type="term" value="F:carbohydrate binding"/>
    <property type="evidence" value="ECO:0007669"/>
    <property type="project" value="InterPro"/>
</dbReference>
<dbReference type="EMBL" id="SMKZ01000011">
    <property type="protein sequence ID" value="TDE11186.1"/>
    <property type="molecule type" value="Genomic_DNA"/>
</dbReference>
<evidence type="ECO:0000259" key="8">
    <source>
        <dbReference type="Pfam" id="PF08124"/>
    </source>
</evidence>
<dbReference type="SUPFAM" id="SSF48230">
    <property type="entry name" value="Chondroitin AC/alginate lyase"/>
    <property type="match status" value="1"/>
</dbReference>
<dbReference type="InterPro" id="IPR011071">
    <property type="entry name" value="Lyase_8-like_C"/>
</dbReference>
<name>A0A4R5DBV3_9ACTN</name>
<evidence type="ECO:0000256" key="3">
    <source>
        <dbReference type="ARBA" id="ARBA00023239"/>
    </source>
</evidence>
<feature type="active site" evidence="4">
    <location>
        <position position="256"/>
    </location>
</feature>
<comment type="caution">
    <text evidence="10">The sequence shown here is derived from an EMBL/GenBank/DDBJ whole genome shotgun (WGS) entry which is preliminary data.</text>
</comment>
<evidence type="ECO:0000313" key="11">
    <source>
        <dbReference type="Proteomes" id="UP000294739"/>
    </source>
</evidence>
<dbReference type="GO" id="GO:0016837">
    <property type="term" value="F:carbon-oxygen lyase activity, acting on polysaccharides"/>
    <property type="evidence" value="ECO:0007669"/>
    <property type="project" value="UniProtKB-ARBA"/>
</dbReference>
<evidence type="ECO:0000256" key="1">
    <source>
        <dbReference type="ARBA" id="ARBA00006699"/>
    </source>
</evidence>
<dbReference type="AlphaFoldDB" id="A0A4R5DBV3"/>
<dbReference type="Pfam" id="PF25275">
    <property type="entry name" value="Golvesin_C"/>
    <property type="match status" value="1"/>
</dbReference>
<dbReference type="InterPro" id="IPR038970">
    <property type="entry name" value="Lyase_8"/>
</dbReference>
<dbReference type="InterPro" id="IPR006311">
    <property type="entry name" value="TAT_signal"/>
</dbReference>
<dbReference type="InterPro" id="IPR004103">
    <property type="entry name" value="Lyase_8_C"/>
</dbReference>
<keyword evidence="11" id="KW-1185">Reference proteome</keyword>
<feature type="domain" description="Golvesin/Xly CBD-like" evidence="9">
    <location>
        <begin position="715"/>
        <end position="839"/>
    </location>
</feature>
<dbReference type="Pfam" id="PF02278">
    <property type="entry name" value="Lyase_8"/>
    <property type="match status" value="1"/>
</dbReference>
<evidence type="ECO:0000259" key="7">
    <source>
        <dbReference type="Pfam" id="PF02884"/>
    </source>
</evidence>
<evidence type="ECO:0000259" key="6">
    <source>
        <dbReference type="Pfam" id="PF02278"/>
    </source>
</evidence>
<sequence length="926" mass="99866">MSPFTRRSLLSAAGATAAALAVPGIGVGGAQAQPDATAALRARWRDMMTGASLVRPGEPVFVEAIAAMDAEVAESRALYAPSDVGVFSDVELANLTDSAMLTTTYGRLRDMARAWFTPGSAVEGDAHVLAEVLEGLRVANAVAYYEGREEAGNWYPWQIAAPRRLGDTMAIVYDHLPAADRDRYVAAIRHFVPDPSQNGHSGANRVDTCMVAAIDGIVSGSSERIAQALDGLRVTYQYIKHSTEDGFMPDGSFLQHTGVPYNGSYGLTLVAGISSTVALLAGSPWEITDPTIHNLFGLIDLGYVPLIHDGRMMDCVNGRTIARPPAIEHTQGQAAINAILGLVPAVDAQTQARWRAACRGWLERDTYHPPYEGLGVAAAARFHDLLTDAGVTPSPEPDGHFSYGPMDRAVHRRNGWAVAIAMHSRWVKAFEANNGENRKGTYTASGMTYLYDGDNGQYSDNFWPTVDKMRLPGITVDTTPLSDDIGWRTSTALWAGGAALDGSFGAVGMDVQERVYPLAARKSWFCFDEYVLALGTVIESPTGNSVETIVENRHLHADGKNELRVDGSLQPDDQGWTGTFSNARWAHIDGVAGYVFPAGLTVNAFRNERTGSWADMRSGGDPTPITRRYLTLWVDHGAHPSGDTYAYLLVPGASAARTAELATDPDLEILSDTKDLHAVRQPSTGITAANFWDAGTVGGITAEPPANTDVPTLVFDDLDPTFEIVSGTWLTGQGNGRWNGHQHHAHPAGGTAVARFHITVPVSGRYGVDAWWFDGDSRATDTPFAIQHDGGVTERLIGQRTFGSRWVPLGAFDFTAGKAYYVEVRDGTNGVAVADAVRLGPMRHRGGCSVLVRERGSELSIAVSDPTQEQARLRLSVEPRGRYRTWTGDDTVEVVEFGDKITIAVDTSAGDARSHRVTFHRRPPRG</sequence>
<dbReference type="InterPro" id="IPR033803">
    <property type="entry name" value="CBD-like_Golvesin-Xly"/>
</dbReference>
<dbReference type="OrthoDB" id="6636047at2"/>
<dbReference type="Pfam" id="PF02884">
    <property type="entry name" value="Lyase_8_C"/>
    <property type="match status" value="2"/>
</dbReference>
<dbReference type="InterPro" id="IPR008929">
    <property type="entry name" value="Chondroitin_lyas"/>
</dbReference>
<feature type="domain" description="Polysaccharide lyase 8 N-terminal alpha-helical" evidence="8">
    <location>
        <begin position="44"/>
        <end position="359"/>
    </location>
</feature>
<gene>
    <name evidence="10" type="ORF">E1269_09950</name>
</gene>
<dbReference type="InParanoid" id="A0A4R5DBV3"/>
<evidence type="ECO:0000259" key="9">
    <source>
        <dbReference type="Pfam" id="PF25275"/>
    </source>
</evidence>
<dbReference type="GO" id="GO:0005576">
    <property type="term" value="C:extracellular region"/>
    <property type="evidence" value="ECO:0007669"/>
    <property type="project" value="InterPro"/>
</dbReference>
<evidence type="ECO:0000313" key="10">
    <source>
        <dbReference type="EMBL" id="TDE11186.1"/>
    </source>
</evidence>
<feature type="active site" evidence="4">
    <location>
        <position position="265"/>
    </location>
</feature>
<evidence type="ECO:0000256" key="4">
    <source>
        <dbReference type="PIRSR" id="PIRSR638970-1"/>
    </source>
</evidence>
<accession>A0A4R5DBV3</accession>
<keyword evidence="2 5" id="KW-0732">Signal</keyword>
<organism evidence="10 11">
    <name type="scientific">Jiangella asiatica</name>
    <dbReference type="NCBI Taxonomy" id="2530372"/>
    <lineage>
        <taxon>Bacteria</taxon>
        <taxon>Bacillati</taxon>
        <taxon>Actinomycetota</taxon>
        <taxon>Actinomycetes</taxon>
        <taxon>Jiangellales</taxon>
        <taxon>Jiangellaceae</taxon>
        <taxon>Jiangella</taxon>
    </lineage>
</organism>
<dbReference type="SUPFAM" id="SSF49863">
    <property type="entry name" value="Hyaluronate lyase-like, C-terminal domain"/>
    <property type="match status" value="2"/>
</dbReference>
<feature type="domain" description="Polysaccharide lyase family 8 C-terminal" evidence="7">
    <location>
        <begin position="846"/>
        <end position="872"/>
    </location>
</feature>
<feature type="signal peptide" evidence="5">
    <location>
        <begin position="1"/>
        <end position="32"/>
    </location>
</feature>
<evidence type="ECO:0000256" key="2">
    <source>
        <dbReference type="ARBA" id="ARBA00022729"/>
    </source>
</evidence>
<dbReference type="InterPro" id="IPR011013">
    <property type="entry name" value="Gal_mutarotase_sf_dom"/>
</dbReference>
<reference evidence="10 11" key="1">
    <citation type="submission" date="2019-03" db="EMBL/GenBank/DDBJ databases">
        <title>Draft genome sequences of novel Actinobacteria.</title>
        <authorList>
            <person name="Sahin N."/>
            <person name="Ay H."/>
            <person name="Saygin H."/>
        </authorList>
    </citation>
    <scope>NUCLEOTIDE SEQUENCE [LARGE SCALE GENOMIC DNA]</scope>
    <source>
        <strain evidence="10 11">5K138</strain>
    </source>
</reference>
<dbReference type="RefSeq" id="WP_131893918.1">
    <property type="nucleotide sequence ID" value="NZ_SMKZ01000011.1"/>
</dbReference>
<dbReference type="PROSITE" id="PS51318">
    <property type="entry name" value="TAT"/>
    <property type="match status" value="1"/>
</dbReference>